<evidence type="ECO:0000313" key="3">
    <source>
        <dbReference type="Proteomes" id="UP000749010"/>
    </source>
</evidence>
<dbReference type="RefSeq" id="WP_169068456.1">
    <property type="nucleotide sequence ID" value="NZ_SPMY01000087.1"/>
</dbReference>
<reference evidence="2 3" key="1">
    <citation type="submission" date="2019-03" db="EMBL/GenBank/DDBJ databases">
        <title>Metabolic reconstructions from genomes of highly enriched 'Candidatus Accumulibacter' and 'Candidatus Competibacter' bioreactor populations.</title>
        <authorList>
            <person name="Annavajhala M.K."/>
            <person name="Welles L."/>
            <person name="Abbas B."/>
            <person name="Sorokin D."/>
            <person name="Park H."/>
            <person name="Van Loosdrecht M."/>
            <person name="Chandran K."/>
        </authorList>
    </citation>
    <scope>NUCLEOTIDE SEQUENCE [LARGE SCALE GENOMIC DNA]</scope>
    <source>
        <strain evidence="2 3">SBR_S</strain>
    </source>
</reference>
<evidence type="ECO:0000313" key="2">
    <source>
        <dbReference type="EMBL" id="NMQ30005.1"/>
    </source>
</evidence>
<sequence>MNHPITIVVLVDANRKTRNVALGKELASGGAGTVYQVAGEPATVVKLYHSETLRQVGKEYADKIFCLLQNAPSLPSSAAGIIQLSWPFAMARDVSGNFVGFAMPTLDFNKTESLECILVPKMAGQKSLRSDLGARITVAANLAGVVSAIHDKGHRIVDLKPVNLRLYRQELYVAVLDCDGFHVNMPGRAFSAPQTTPEYTAPEFQNKHIAEPEHQDRFALAVIIFRLLNFGIHPYDGIAKKNNAPTDRQGRLARNMYPYGIRPHGSIDPQHVSAHACFPNELRRYF</sequence>
<dbReference type="InterPro" id="IPR011009">
    <property type="entry name" value="Kinase-like_dom_sf"/>
</dbReference>
<dbReference type="Gene3D" id="1.10.510.10">
    <property type="entry name" value="Transferase(Phosphotransferase) domain 1"/>
    <property type="match status" value="1"/>
</dbReference>
<protein>
    <recommendedName>
        <fullName evidence="1">Protein kinase domain-containing protein</fullName>
    </recommendedName>
</protein>
<dbReference type="SUPFAM" id="SSF56112">
    <property type="entry name" value="Protein kinase-like (PK-like)"/>
    <property type="match status" value="1"/>
</dbReference>
<dbReference type="PROSITE" id="PS50011">
    <property type="entry name" value="PROTEIN_KINASE_DOM"/>
    <property type="match status" value="1"/>
</dbReference>
<dbReference type="InterPro" id="IPR000719">
    <property type="entry name" value="Prot_kinase_dom"/>
</dbReference>
<evidence type="ECO:0000259" key="1">
    <source>
        <dbReference type="PROSITE" id="PS50011"/>
    </source>
</evidence>
<proteinExistence type="predicted"/>
<keyword evidence="3" id="KW-1185">Reference proteome</keyword>
<name>A0ABX1U2U0_9PROT</name>
<feature type="domain" description="Protein kinase" evidence="1">
    <location>
        <begin position="20"/>
        <end position="286"/>
    </location>
</feature>
<gene>
    <name evidence="2" type="ORF">E4Q23_20935</name>
</gene>
<organism evidence="2 3">
    <name type="scientific">Candidatus Accumulibacter phosphatis</name>
    <dbReference type="NCBI Taxonomy" id="327160"/>
    <lineage>
        <taxon>Bacteria</taxon>
        <taxon>Pseudomonadati</taxon>
        <taxon>Pseudomonadota</taxon>
        <taxon>Betaproteobacteria</taxon>
        <taxon>Candidatus Accumulibacter</taxon>
    </lineage>
</organism>
<dbReference type="Proteomes" id="UP000749010">
    <property type="component" value="Unassembled WGS sequence"/>
</dbReference>
<dbReference type="EMBL" id="SPMY01000087">
    <property type="protein sequence ID" value="NMQ30005.1"/>
    <property type="molecule type" value="Genomic_DNA"/>
</dbReference>
<comment type="caution">
    <text evidence="2">The sequence shown here is derived from an EMBL/GenBank/DDBJ whole genome shotgun (WGS) entry which is preliminary data.</text>
</comment>
<accession>A0ABX1U2U0</accession>